<dbReference type="InterPro" id="IPR001279">
    <property type="entry name" value="Metallo-B-lactamas"/>
</dbReference>
<evidence type="ECO:0000313" key="4">
    <source>
        <dbReference type="EMBL" id="RBP47183.1"/>
    </source>
</evidence>
<dbReference type="SUPFAM" id="SSF56281">
    <property type="entry name" value="Metallo-hydrolase/oxidoreductase"/>
    <property type="match status" value="1"/>
</dbReference>
<name>A0A395JES6_9GAMM</name>
<keyword evidence="5" id="KW-1185">Reference proteome</keyword>
<dbReference type="CDD" id="cd07719">
    <property type="entry name" value="arylsulfatase_AtsA-like_MBL-fold"/>
    <property type="match status" value="1"/>
</dbReference>
<feature type="domain" description="Metallo-beta-lactamase" evidence="3">
    <location>
        <begin position="49"/>
        <end position="265"/>
    </location>
</feature>
<dbReference type="EMBL" id="QNRT01000009">
    <property type="protein sequence ID" value="RBP47183.1"/>
    <property type="molecule type" value="Genomic_DNA"/>
</dbReference>
<gene>
    <name evidence="4" type="ORF">DFR28_10955</name>
</gene>
<dbReference type="Pfam" id="PF12706">
    <property type="entry name" value="Lactamase_B_2"/>
    <property type="match status" value="1"/>
</dbReference>
<proteinExistence type="predicted"/>
<dbReference type="PANTHER" id="PTHR46018">
    <property type="entry name" value="ZINC PHOSPHODIESTERASE ELAC PROTEIN 1"/>
    <property type="match status" value="1"/>
</dbReference>
<evidence type="ECO:0000313" key="5">
    <source>
        <dbReference type="Proteomes" id="UP000253083"/>
    </source>
</evidence>
<evidence type="ECO:0000256" key="2">
    <source>
        <dbReference type="SAM" id="SignalP"/>
    </source>
</evidence>
<keyword evidence="2" id="KW-0732">Signal</keyword>
<protein>
    <submittedName>
        <fullName evidence="4">Ribonuclease BN (tRNA processing enzyme)</fullName>
    </submittedName>
</protein>
<dbReference type="RefSeq" id="WP_113955902.1">
    <property type="nucleotide sequence ID" value="NZ_QNRT01000009.1"/>
</dbReference>
<comment type="caution">
    <text evidence="4">The sequence shown here is derived from an EMBL/GenBank/DDBJ whole genome shotgun (WGS) entry which is preliminary data.</text>
</comment>
<dbReference type="AlphaFoldDB" id="A0A395JES6"/>
<dbReference type="FunCoup" id="A0A395JES6">
    <property type="interactions" value="372"/>
</dbReference>
<dbReference type="Proteomes" id="UP000253083">
    <property type="component" value="Unassembled WGS sequence"/>
</dbReference>
<evidence type="ECO:0000256" key="1">
    <source>
        <dbReference type="ARBA" id="ARBA00022801"/>
    </source>
</evidence>
<dbReference type="Gene3D" id="3.60.15.10">
    <property type="entry name" value="Ribonuclease Z/Hydroxyacylglutathione hydrolase-like"/>
    <property type="match status" value="1"/>
</dbReference>
<reference evidence="4 5" key="1">
    <citation type="submission" date="2018-06" db="EMBL/GenBank/DDBJ databases">
        <title>Genomic Encyclopedia of Type Strains, Phase IV (KMG-IV): sequencing the most valuable type-strain genomes for metagenomic binning, comparative biology and taxonomic classification.</title>
        <authorList>
            <person name="Goeker M."/>
        </authorList>
    </citation>
    <scope>NUCLEOTIDE SEQUENCE [LARGE SCALE GENOMIC DNA]</scope>
    <source>
        <strain evidence="4 5">DSM 24032</strain>
    </source>
</reference>
<dbReference type="SMART" id="SM00849">
    <property type="entry name" value="Lactamase_B"/>
    <property type="match status" value="1"/>
</dbReference>
<dbReference type="InterPro" id="IPR036866">
    <property type="entry name" value="RibonucZ/Hydroxyglut_hydro"/>
</dbReference>
<accession>A0A395JES6</accession>
<dbReference type="InParanoid" id="A0A395JES6"/>
<sequence length="323" mass="35019">MKMFRFISTVMTAMLMHAASAAENSSVSNQWITLGTMGGPIPNPTHSQPANALLVGSSAYIVDAGDGAAGQLVTAGHSLRDVRAVFISHLHFDHTAGLAAIIALRWQANVPGKLAIYGPPGIKQTVAGIFSYMDYAAQGHYGVPGQKSMPVDNNVEVIEIADGTVLKLEDFTVTAVRNSHYSWPQGSKEWEKFQALSFKFELPNRTIVYTGDTGPSTAVVELAKDADLFVSEMMDIDYIIAEIKRTSPNMPAVALKNIEKHLRHHHITPEQVGDMADQAGVKQVVVTHMAPGEDDPAKVAAYTERVKSKFSGEVVMAKDLDRF</sequence>
<feature type="chain" id="PRO_5017404837" evidence="2">
    <location>
        <begin position="22"/>
        <end position="323"/>
    </location>
</feature>
<dbReference type="OrthoDB" id="9803916at2"/>
<evidence type="ECO:0000259" key="3">
    <source>
        <dbReference type="SMART" id="SM00849"/>
    </source>
</evidence>
<feature type="signal peptide" evidence="2">
    <location>
        <begin position="1"/>
        <end position="21"/>
    </location>
</feature>
<keyword evidence="1" id="KW-0378">Hydrolase</keyword>
<organism evidence="4 5">
    <name type="scientific">Arenicella xantha</name>
    <dbReference type="NCBI Taxonomy" id="644221"/>
    <lineage>
        <taxon>Bacteria</taxon>
        <taxon>Pseudomonadati</taxon>
        <taxon>Pseudomonadota</taxon>
        <taxon>Gammaproteobacteria</taxon>
        <taxon>Arenicellales</taxon>
        <taxon>Arenicellaceae</taxon>
        <taxon>Arenicella</taxon>
    </lineage>
</organism>
<dbReference type="InterPro" id="IPR044094">
    <property type="entry name" value="AtsA-like_MBL-fold"/>
</dbReference>
<dbReference type="GO" id="GO:0042781">
    <property type="term" value="F:3'-tRNA processing endoribonuclease activity"/>
    <property type="evidence" value="ECO:0007669"/>
    <property type="project" value="TreeGrafter"/>
</dbReference>
<dbReference type="PANTHER" id="PTHR46018:SF2">
    <property type="entry name" value="ZINC PHOSPHODIESTERASE ELAC PROTEIN 1"/>
    <property type="match status" value="1"/>
</dbReference>